<reference evidence="2" key="2">
    <citation type="submission" date="2020-09" db="EMBL/GenBank/DDBJ databases">
        <authorList>
            <person name="Sun Q."/>
            <person name="Kim S."/>
        </authorList>
    </citation>
    <scope>NUCLEOTIDE SEQUENCE</scope>
    <source>
        <strain evidence="2">KCTC 42650</strain>
    </source>
</reference>
<name>A0A8J3GYV7_9RHOB</name>
<organism evidence="2 3">
    <name type="scientific">Seohaeicola zhoushanensis</name>
    <dbReference type="NCBI Taxonomy" id="1569283"/>
    <lineage>
        <taxon>Bacteria</taxon>
        <taxon>Pseudomonadati</taxon>
        <taxon>Pseudomonadota</taxon>
        <taxon>Alphaproteobacteria</taxon>
        <taxon>Rhodobacterales</taxon>
        <taxon>Roseobacteraceae</taxon>
        <taxon>Seohaeicola</taxon>
    </lineage>
</organism>
<evidence type="ECO:0000313" key="2">
    <source>
        <dbReference type="EMBL" id="GHF59922.1"/>
    </source>
</evidence>
<proteinExistence type="predicted"/>
<sequence>MTDGPDTVNSIVRRARRVQTERMKFARSLLLLSLVAACAPLSIYYRPGVSVARLDTDRTACEVSSLRDAPVANQIRENPPIFVPGRQVCVPNGACTTYPGYWRSGGFYTVDVNSGLRARLMDQCMGRKGYQPVTIPRCESAVAQAVPPGATKVLPKIDEKSCAVMNRDGTWQIVTTR</sequence>
<keyword evidence="1" id="KW-0812">Transmembrane</keyword>
<feature type="transmembrane region" description="Helical" evidence="1">
    <location>
        <begin position="25"/>
        <end position="45"/>
    </location>
</feature>
<dbReference type="AlphaFoldDB" id="A0A8J3GYV7"/>
<evidence type="ECO:0000313" key="3">
    <source>
        <dbReference type="Proteomes" id="UP000626220"/>
    </source>
</evidence>
<keyword evidence="3" id="KW-1185">Reference proteome</keyword>
<evidence type="ECO:0000256" key="1">
    <source>
        <dbReference type="SAM" id="Phobius"/>
    </source>
</evidence>
<dbReference type="EMBL" id="BNCJ01000011">
    <property type="protein sequence ID" value="GHF59922.1"/>
    <property type="molecule type" value="Genomic_DNA"/>
</dbReference>
<gene>
    <name evidence="2" type="ORF">GCM10017056_34170</name>
</gene>
<keyword evidence="1" id="KW-1133">Transmembrane helix</keyword>
<dbReference type="Proteomes" id="UP000626220">
    <property type="component" value="Unassembled WGS sequence"/>
</dbReference>
<keyword evidence="1" id="KW-0472">Membrane</keyword>
<reference evidence="2" key="1">
    <citation type="journal article" date="2014" name="Int. J. Syst. Evol. Microbiol.">
        <title>Complete genome sequence of Corynebacterium casei LMG S-19264T (=DSM 44701T), isolated from a smear-ripened cheese.</title>
        <authorList>
            <consortium name="US DOE Joint Genome Institute (JGI-PGF)"/>
            <person name="Walter F."/>
            <person name="Albersmeier A."/>
            <person name="Kalinowski J."/>
            <person name="Ruckert C."/>
        </authorList>
    </citation>
    <scope>NUCLEOTIDE SEQUENCE</scope>
    <source>
        <strain evidence="2">KCTC 42650</strain>
    </source>
</reference>
<accession>A0A8J3GYV7</accession>
<protein>
    <submittedName>
        <fullName evidence="2">Uncharacterized protein</fullName>
    </submittedName>
</protein>
<comment type="caution">
    <text evidence="2">The sequence shown here is derived from an EMBL/GenBank/DDBJ whole genome shotgun (WGS) entry which is preliminary data.</text>
</comment>